<evidence type="ECO:0000256" key="1">
    <source>
        <dbReference type="SAM" id="SignalP"/>
    </source>
</evidence>
<dbReference type="InterPro" id="IPR046341">
    <property type="entry name" value="SET_dom_sf"/>
</dbReference>
<protein>
    <recommendedName>
        <fullName evidence="2">SET domain-containing protein</fullName>
    </recommendedName>
</protein>
<dbReference type="PROSITE" id="PS50280">
    <property type="entry name" value="SET"/>
    <property type="match status" value="1"/>
</dbReference>
<dbReference type="PANTHER" id="PTHR13271">
    <property type="entry name" value="UNCHARACTERIZED PUTATIVE METHYLTRANSFERASE"/>
    <property type="match status" value="1"/>
</dbReference>
<dbReference type="Pfam" id="PF00856">
    <property type="entry name" value="SET"/>
    <property type="match status" value="1"/>
</dbReference>
<dbReference type="AlphaFoldDB" id="A0ABD3QMP9"/>
<dbReference type="SUPFAM" id="SSF82199">
    <property type="entry name" value="SET domain"/>
    <property type="match status" value="1"/>
</dbReference>
<dbReference type="CDD" id="cd10527">
    <property type="entry name" value="SET_LSMT"/>
    <property type="match status" value="1"/>
</dbReference>
<name>A0ABD3QMP9_9STRA</name>
<dbReference type="EMBL" id="JABMIG020000026">
    <property type="protein sequence ID" value="KAL3801548.1"/>
    <property type="molecule type" value="Genomic_DNA"/>
</dbReference>
<dbReference type="PANTHER" id="PTHR13271:SF137">
    <property type="entry name" value="SET DOMAIN-CONTAINING PROTEIN"/>
    <property type="match status" value="1"/>
</dbReference>
<dbReference type="InterPro" id="IPR001214">
    <property type="entry name" value="SET_dom"/>
</dbReference>
<evidence type="ECO:0000313" key="4">
    <source>
        <dbReference type="Proteomes" id="UP001516023"/>
    </source>
</evidence>
<feature type="domain" description="SET" evidence="2">
    <location>
        <begin position="48"/>
        <end position="254"/>
    </location>
</feature>
<evidence type="ECO:0000313" key="3">
    <source>
        <dbReference type="EMBL" id="KAL3801548.1"/>
    </source>
</evidence>
<comment type="caution">
    <text evidence="3">The sequence shown here is derived from an EMBL/GenBank/DDBJ whole genome shotgun (WGS) entry which is preliminary data.</text>
</comment>
<reference evidence="3 4" key="1">
    <citation type="journal article" date="2020" name="G3 (Bethesda)">
        <title>Improved Reference Genome for Cyclotella cryptica CCMP332, a Model for Cell Wall Morphogenesis, Salinity Adaptation, and Lipid Production in Diatoms (Bacillariophyta).</title>
        <authorList>
            <person name="Roberts W.R."/>
            <person name="Downey K.M."/>
            <person name="Ruck E.C."/>
            <person name="Traller J.C."/>
            <person name="Alverson A.J."/>
        </authorList>
    </citation>
    <scope>NUCLEOTIDE SEQUENCE [LARGE SCALE GENOMIC DNA]</scope>
    <source>
        <strain evidence="3 4">CCMP332</strain>
    </source>
</reference>
<keyword evidence="1" id="KW-0732">Signal</keyword>
<organism evidence="3 4">
    <name type="scientific">Cyclotella cryptica</name>
    <dbReference type="NCBI Taxonomy" id="29204"/>
    <lineage>
        <taxon>Eukaryota</taxon>
        <taxon>Sar</taxon>
        <taxon>Stramenopiles</taxon>
        <taxon>Ochrophyta</taxon>
        <taxon>Bacillariophyta</taxon>
        <taxon>Coscinodiscophyceae</taxon>
        <taxon>Thalassiosirophycidae</taxon>
        <taxon>Stephanodiscales</taxon>
        <taxon>Stephanodiscaceae</taxon>
        <taxon>Cyclotella</taxon>
    </lineage>
</organism>
<accession>A0ABD3QMP9</accession>
<dbReference type="Gene3D" id="3.90.1410.10">
    <property type="entry name" value="set domain protein methyltransferase, domain 1"/>
    <property type="match status" value="1"/>
</dbReference>
<dbReference type="Proteomes" id="UP001516023">
    <property type="component" value="Unassembled WGS sequence"/>
</dbReference>
<keyword evidence="4" id="KW-1185">Reference proteome</keyword>
<gene>
    <name evidence="3" type="ORF">HJC23_000986</name>
</gene>
<sequence length="420" mass="47645">MLVALLLWSSLHIANSDATALPTDEHGDYNGSDLIEWINSHPEGYVHPSLRIGRRIPGDSSSIIGTFVSSAPGAKPIEKDEVIATIPWDRMIGPGDEYSPTTFGSCQAIRNLASELKLGDNSQYAPYVRYLLTQSIEAMPGEWSKAGQMFLRQITADGELPPLDADWFEAAEYKNVWLNACRGSDDSIERLAYYLTSNRDEDTLMIPIYDMMNHSNDPDKLNTLSYKPNKVGDSFVFKASRRINPSEEIFNCYNRCHACSTHFREECETYSFRGTPDIFAHYGFVEEIPHYWWFDRNEGHQVTEIEFCLEKIAATGELSVSWINSTPGDHDKAFFVKHLERLKQIESNKEGLEGQLVQPDNENATSQEKMSRLEWEACWKYHNALITAIDAAIVSLNRIRRGNATAKLIVHDEYDIGDEL</sequence>
<evidence type="ECO:0000259" key="2">
    <source>
        <dbReference type="PROSITE" id="PS50280"/>
    </source>
</evidence>
<proteinExistence type="predicted"/>
<dbReference type="InterPro" id="IPR050600">
    <property type="entry name" value="SETD3_SETD6_MTase"/>
</dbReference>
<feature type="chain" id="PRO_5044885398" description="SET domain-containing protein" evidence="1">
    <location>
        <begin position="19"/>
        <end position="420"/>
    </location>
</feature>
<feature type="signal peptide" evidence="1">
    <location>
        <begin position="1"/>
        <end position="18"/>
    </location>
</feature>